<dbReference type="RefSeq" id="WP_004844526.1">
    <property type="nucleotide sequence ID" value="NZ_AP031446.1"/>
</dbReference>
<dbReference type="GeneID" id="76833118"/>
<dbReference type="Proteomes" id="UP001211731">
    <property type="component" value="Unassembled WGS sequence"/>
</dbReference>
<dbReference type="EMBL" id="CACRUK010000032">
    <property type="protein sequence ID" value="VYU39977.1"/>
    <property type="molecule type" value="Genomic_DNA"/>
</dbReference>
<evidence type="ECO:0000313" key="3">
    <source>
        <dbReference type="EMBL" id="MDB8737297.1"/>
    </source>
</evidence>
<dbReference type="EMBL" id="CACRUU010000111">
    <property type="protein sequence ID" value="VYU68683.1"/>
    <property type="molecule type" value="Genomic_DNA"/>
</dbReference>
<dbReference type="EMBL" id="JAPZEG010000001">
    <property type="protein sequence ID" value="MDE1202086.1"/>
    <property type="molecule type" value="Genomic_DNA"/>
</dbReference>
<reference evidence="1" key="3">
    <citation type="submission" date="2022-12" db="EMBL/GenBank/DDBJ databases">
        <title>Genome of R. gnavus strain RSHDN_123.</title>
        <authorList>
            <person name="Abdugheni R."/>
        </authorList>
    </citation>
    <scope>NUCLEOTIDE SEQUENCE</scope>
    <source>
        <strain evidence="1">RSHDN_123</strain>
    </source>
</reference>
<evidence type="ECO:0000313" key="5">
    <source>
        <dbReference type="EMBL" id="VYU39977.1"/>
    </source>
</evidence>
<name>A0A6N3EQM8_MEDGN</name>
<dbReference type="Proteomes" id="UP001148455">
    <property type="component" value="Unassembled WGS sequence"/>
</dbReference>
<accession>A0A6N3EQM8</accession>
<evidence type="ECO:0000313" key="1">
    <source>
        <dbReference type="EMBL" id="MCZ7693574.1"/>
    </source>
</evidence>
<evidence type="ECO:0000313" key="2">
    <source>
        <dbReference type="EMBL" id="MDB8685079.1"/>
    </source>
</evidence>
<dbReference type="AlphaFoldDB" id="A0A6N3EQM8"/>
<reference evidence="2" key="4">
    <citation type="submission" date="2023-01" db="EMBL/GenBank/DDBJ databases">
        <title>Human gut microbiome strain richness.</title>
        <authorList>
            <person name="Chen-Liaw A."/>
        </authorList>
    </citation>
    <scope>NUCLEOTIDE SEQUENCE</scope>
    <source>
        <strain evidence="3">1001217st1_A9_1001217B_191108</strain>
        <strain evidence="2">RTP21484st1_H11_RTP21484_190118</strain>
    </source>
</reference>
<dbReference type="EMBL" id="JAPZED010000004">
    <property type="protein sequence ID" value="MCZ7693574.1"/>
    <property type="molecule type" value="Genomic_DNA"/>
</dbReference>
<dbReference type="Proteomes" id="UP001212160">
    <property type="component" value="Unassembled WGS sequence"/>
</dbReference>
<proteinExistence type="predicted"/>
<sequence length="41" mass="4817">MELTILIVVLFLGVGIPLRNKRYKKWKKKREDKNGEGFKGI</sequence>
<gene>
    <name evidence="4" type="ORF">O4N78_00570</name>
    <name evidence="1" type="ORF">O8D18_05910</name>
    <name evidence="3" type="ORF">PNU63_00555</name>
    <name evidence="2" type="ORF">PNW85_00050</name>
    <name evidence="5" type="ORF">RGLFYP19_02133</name>
    <name evidence="6" type="ORF">RGLFYP36_02644</name>
</gene>
<protein>
    <submittedName>
        <fullName evidence="5">Uncharacterized protein</fullName>
    </submittedName>
</protein>
<reference evidence="4" key="2">
    <citation type="submission" date="2022-12" db="EMBL/GenBank/DDBJ databases">
        <title>Genome of R. gnavus strain RSHDN_120.</title>
        <authorList>
            <person name="Abdugheni R."/>
        </authorList>
    </citation>
    <scope>NUCLEOTIDE SEQUENCE</scope>
    <source>
        <strain evidence="4">RSHDN_120</strain>
    </source>
</reference>
<evidence type="ECO:0000313" key="6">
    <source>
        <dbReference type="EMBL" id="VYU68683.1"/>
    </source>
</evidence>
<dbReference type="EMBL" id="JAQMLA010000001">
    <property type="protein sequence ID" value="MDB8685079.1"/>
    <property type="molecule type" value="Genomic_DNA"/>
</dbReference>
<organism evidence="5">
    <name type="scientific">Mediterraneibacter gnavus</name>
    <name type="common">Ruminococcus gnavus</name>
    <dbReference type="NCBI Taxonomy" id="33038"/>
    <lineage>
        <taxon>Bacteria</taxon>
        <taxon>Bacillati</taxon>
        <taxon>Bacillota</taxon>
        <taxon>Clostridia</taxon>
        <taxon>Lachnospirales</taxon>
        <taxon>Lachnospiraceae</taxon>
        <taxon>Mediterraneibacter</taxon>
    </lineage>
</organism>
<reference evidence="5" key="1">
    <citation type="submission" date="2019-11" db="EMBL/GenBank/DDBJ databases">
        <authorList>
            <person name="Feng L."/>
        </authorList>
    </citation>
    <scope>NUCLEOTIDE SEQUENCE</scope>
    <source>
        <strain evidence="5">RgnavusLFYP19</strain>
        <strain evidence="6">RgnavusLFYP36</strain>
    </source>
</reference>
<dbReference type="Proteomes" id="UP001149331">
    <property type="component" value="Unassembled WGS sequence"/>
</dbReference>
<evidence type="ECO:0000313" key="4">
    <source>
        <dbReference type="EMBL" id="MDE1202086.1"/>
    </source>
</evidence>
<dbReference type="EMBL" id="JAQMLR010000001">
    <property type="protein sequence ID" value="MDB8737297.1"/>
    <property type="molecule type" value="Genomic_DNA"/>
</dbReference>